<evidence type="ECO:0000313" key="3">
    <source>
        <dbReference type="Proteomes" id="UP000248795"/>
    </source>
</evidence>
<gene>
    <name evidence="2" type="ORF">DK847_00970</name>
</gene>
<proteinExistence type="predicted"/>
<dbReference type="EMBL" id="QKVK01000001">
    <property type="protein sequence ID" value="PZF78422.1"/>
    <property type="molecule type" value="Genomic_DNA"/>
</dbReference>
<dbReference type="Proteomes" id="UP000248795">
    <property type="component" value="Unassembled WGS sequence"/>
</dbReference>
<accession>A0A2W2AXE1</accession>
<dbReference type="RefSeq" id="WP_111195749.1">
    <property type="nucleotide sequence ID" value="NZ_QKVK01000001.1"/>
</dbReference>
<feature type="signal peptide" evidence="1">
    <location>
        <begin position="1"/>
        <end position="28"/>
    </location>
</feature>
<sequence length="147" mass="15447">MSMISILRRGAAAALVLGLAASAAQADAADDFRIDDAWKAALQDTDGILNDKQMAVVNSIAYAASAALLCDGIDIDPEKVAVATTAVLAETPPDLTDEEQLERYTNIMLMMGTAKGILLAEGALHKEAFCATANTEKADAQATTFWK</sequence>
<keyword evidence="3" id="KW-1185">Reference proteome</keyword>
<feature type="chain" id="PRO_5015940299" evidence="1">
    <location>
        <begin position="29"/>
        <end position="147"/>
    </location>
</feature>
<evidence type="ECO:0000256" key="1">
    <source>
        <dbReference type="SAM" id="SignalP"/>
    </source>
</evidence>
<keyword evidence="1" id="KW-0732">Signal</keyword>
<dbReference type="AlphaFoldDB" id="A0A2W2AXE1"/>
<evidence type="ECO:0000313" key="2">
    <source>
        <dbReference type="EMBL" id="PZF78422.1"/>
    </source>
</evidence>
<protein>
    <submittedName>
        <fullName evidence="2">Uncharacterized protein</fullName>
    </submittedName>
</protein>
<name>A0A2W2AXE1_9HYPH</name>
<organism evidence="2 3">
    <name type="scientific">Aestuariivirga litoralis</name>
    <dbReference type="NCBI Taxonomy" id="2650924"/>
    <lineage>
        <taxon>Bacteria</taxon>
        <taxon>Pseudomonadati</taxon>
        <taxon>Pseudomonadota</taxon>
        <taxon>Alphaproteobacteria</taxon>
        <taxon>Hyphomicrobiales</taxon>
        <taxon>Aestuariivirgaceae</taxon>
        <taxon>Aestuariivirga</taxon>
    </lineage>
</organism>
<comment type="caution">
    <text evidence="2">The sequence shown here is derived from an EMBL/GenBank/DDBJ whole genome shotgun (WGS) entry which is preliminary data.</text>
</comment>
<reference evidence="3" key="1">
    <citation type="submission" date="2018-06" db="EMBL/GenBank/DDBJ databases">
        <title>Aestuariibacter litoralis strain KCTC 52945T.</title>
        <authorList>
            <person name="Li X."/>
            <person name="Salam N."/>
            <person name="Li J.-L."/>
            <person name="Chen Y.-M."/>
            <person name="Yang Z.-W."/>
            <person name="Zhang L.-Y."/>
            <person name="Han M.-X."/>
            <person name="Xiao M."/>
            <person name="Li W.-J."/>
        </authorList>
    </citation>
    <scope>NUCLEOTIDE SEQUENCE [LARGE SCALE GENOMIC DNA]</scope>
    <source>
        <strain evidence="3">KCTC 52945</strain>
    </source>
</reference>